<accession>A0A7X6BP78</accession>
<feature type="chain" id="PRO_5030710987" evidence="1">
    <location>
        <begin position="21"/>
        <end position="153"/>
    </location>
</feature>
<dbReference type="Pfam" id="PF14352">
    <property type="entry name" value="DUF4402"/>
    <property type="match status" value="1"/>
</dbReference>
<dbReference type="InterPro" id="IPR025514">
    <property type="entry name" value="DUF4402"/>
</dbReference>
<dbReference type="AlphaFoldDB" id="A0A7X6BP78"/>
<evidence type="ECO:0000313" key="3">
    <source>
        <dbReference type="Proteomes" id="UP000587415"/>
    </source>
</evidence>
<keyword evidence="3" id="KW-1185">Reference proteome</keyword>
<gene>
    <name evidence="2" type="ORF">GGQ87_001947</name>
</gene>
<comment type="caution">
    <text evidence="2">The sequence shown here is derived from an EMBL/GenBank/DDBJ whole genome shotgun (WGS) entry which is preliminary data.</text>
</comment>
<organism evidence="2 3">
    <name type="scientific">Brevundimonas alba</name>
    <dbReference type="NCBI Taxonomy" id="74314"/>
    <lineage>
        <taxon>Bacteria</taxon>
        <taxon>Pseudomonadati</taxon>
        <taxon>Pseudomonadota</taxon>
        <taxon>Alphaproteobacteria</taxon>
        <taxon>Caulobacterales</taxon>
        <taxon>Caulobacteraceae</taxon>
        <taxon>Brevundimonas</taxon>
    </lineage>
</organism>
<evidence type="ECO:0000313" key="2">
    <source>
        <dbReference type="EMBL" id="NJC41689.1"/>
    </source>
</evidence>
<protein>
    <submittedName>
        <fullName evidence="2">Uncharacterized protein</fullName>
    </submittedName>
</protein>
<dbReference type="EMBL" id="JAATJM010000001">
    <property type="protein sequence ID" value="NJC41689.1"/>
    <property type="molecule type" value="Genomic_DNA"/>
</dbReference>
<feature type="signal peptide" evidence="1">
    <location>
        <begin position="1"/>
        <end position="20"/>
    </location>
</feature>
<proteinExistence type="predicted"/>
<keyword evidence="1" id="KW-0732">Signal</keyword>
<dbReference type="Proteomes" id="UP000587415">
    <property type="component" value="Unassembled WGS sequence"/>
</dbReference>
<evidence type="ECO:0000256" key="1">
    <source>
        <dbReference type="SAM" id="SignalP"/>
    </source>
</evidence>
<name>A0A7X6BP78_9CAUL</name>
<sequence>MSRTLFFAAILLAVAAPALAQESVPHPVASGSITIERPLTVASVQPMSFSPVSSRAEAAVTAKAGEAVIRITGDPGRVYRVTLPDSILAQPGGLTVDSFTIVSDNSGDITSSLTARMDSTGRDRLRISGLLRDASGLSLSDVTAAVPVGVDYE</sequence>
<reference evidence="2 3" key="1">
    <citation type="submission" date="2020-03" db="EMBL/GenBank/DDBJ databases">
        <title>Genomic Encyclopedia of Type Strains, Phase IV (KMG-IV): sequencing the most valuable type-strain genomes for metagenomic binning, comparative biology and taxonomic classification.</title>
        <authorList>
            <person name="Goeker M."/>
        </authorList>
    </citation>
    <scope>NUCLEOTIDE SEQUENCE [LARGE SCALE GENOMIC DNA]</scope>
    <source>
        <strain evidence="2 3">DSM 4736</strain>
    </source>
</reference>
<dbReference type="RefSeq" id="WP_168046991.1">
    <property type="nucleotide sequence ID" value="NZ_JAATJM010000001.1"/>
</dbReference>